<proteinExistence type="predicted"/>
<dbReference type="AlphaFoldDB" id="A0A560W7S8"/>
<gene>
    <name evidence="2" type="ORF">FB557_2290</name>
</gene>
<evidence type="ECO:0000313" key="3">
    <source>
        <dbReference type="Proteomes" id="UP000315628"/>
    </source>
</evidence>
<dbReference type="PANTHER" id="PTHR41260">
    <property type="entry name" value="PROTEIN ECSC"/>
    <property type="match status" value="1"/>
</dbReference>
<comment type="caution">
    <text evidence="2">The sequence shown here is derived from an EMBL/GenBank/DDBJ whole genome shotgun (WGS) entry which is preliminary data.</text>
</comment>
<evidence type="ECO:0000256" key="1">
    <source>
        <dbReference type="SAM" id="MobiDB-lite"/>
    </source>
</evidence>
<dbReference type="PANTHER" id="PTHR41260:SF1">
    <property type="entry name" value="PROTEIN ECSC"/>
    <property type="match status" value="1"/>
</dbReference>
<protein>
    <submittedName>
        <fullName evidence="2">EcsC family protein</fullName>
    </submittedName>
</protein>
<dbReference type="EMBL" id="VIUW01000004">
    <property type="protein sequence ID" value="TWD13661.1"/>
    <property type="molecule type" value="Genomic_DNA"/>
</dbReference>
<dbReference type="Proteomes" id="UP000315628">
    <property type="component" value="Unassembled WGS sequence"/>
</dbReference>
<feature type="compositionally biased region" description="Basic and acidic residues" evidence="1">
    <location>
        <begin position="255"/>
        <end position="276"/>
    </location>
</feature>
<name>A0A560W7S8_9MICO</name>
<organism evidence="2 3">
    <name type="scientific">Marihabitans asiaticum</name>
    <dbReference type="NCBI Taxonomy" id="415218"/>
    <lineage>
        <taxon>Bacteria</taxon>
        <taxon>Bacillati</taxon>
        <taxon>Actinomycetota</taxon>
        <taxon>Actinomycetes</taxon>
        <taxon>Micrococcales</taxon>
        <taxon>Intrasporangiaceae</taxon>
        <taxon>Marihabitans</taxon>
    </lineage>
</organism>
<feature type="region of interest" description="Disordered" evidence="1">
    <location>
        <begin position="244"/>
        <end position="294"/>
    </location>
</feature>
<sequence>MEKAFDGAMAVTFRPALRSVRPTAMINRAQERHPEIGELSDLRSLSLADCDKLRRSRAGLTVATAAEGGGSSLAVTGAEIATTVSGGTTAAVAFAAIAADTTATMAAMGRAIGTVASTYGYDVRDPEEELFALGVMSLASAGTLTGKTSAMASLSRLTQQMMRQATWRQMRRNVLVKAIDSTYKALGFKLTRRKLAQTVPVAGVLLNASVNAGLVNQTFKQAEAVYRLRFLSQKYGIDPAEWRREQAEDPSDNEGVVRADEELERVMEMTRSEEASRISGSRPPGPVRESLESS</sequence>
<accession>A0A560W7S8</accession>
<dbReference type="InterPro" id="IPR024787">
    <property type="entry name" value="EcsC"/>
</dbReference>
<dbReference type="Pfam" id="PF12787">
    <property type="entry name" value="EcsC"/>
    <property type="match status" value="1"/>
</dbReference>
<evidence type="ECO:0000313" key="2">
    <source>
        <dbReference type="EMBL" id="TWD13661.1"/>
    </source>
</evidence>
<reference evidence="2 3" key="1">
    <citation type="submission" date="2019-06" db="EMBL/GenBank/DDBJ databases">
        <title>Sequencing the genomes of 1000 actinobacteria strains.</title>
        <authorList>
            <person name="Klenk H.-P."/>
        </authorList>
    </citation>
    <scope>NUCLEOTIDE SEQUENCE [LARGE SCALE GENOMIC DNA]</scope>
    <source>
        <strain evidence="2 3">DSM 18935</strain>
    </source>
</reference>
<keyword evidence="3" id="KW-1185">Reference proteome</keyword>